<dbReference type="Gene3D" id="1.25.40.390">
    <property type="match status" value="1"/>
</dbReference>
<keyword evidence="9" id="KW-1185">Reference proteome</keyword>
<accession>A0A2K9PUE1</accession>
<feature type="domain" description="SusD-like N-terminal" evidence="7">
    <location>
        <begin position="83"/>
        <end position="230"/>
    </location>
</feature>
<evidence type="ECO:0000256" key="2">
    <source>
        <dbReference type="ARBA" id="ARBA00006275"/>
    </source>
</evidence>
<organism evidence="8 9">
    <name type="scientific">Flavivirga eckloniae</name>
    <dbReference type="NCBI Taxonomy" id="1803846"/>
    <lineage>
        <taxon>Bacteria</taxon>
        <taxon>Pseudomonadati</taxon>
        <taxon>Bacteroidota</taxon>
        <taxon>Flavobacteriia</taxon>
        <taxon>Flavobacteriales</taxon>
        <taxon>Flavobacteriaceae</taxon>
        <taxon>Flavivirga</taxon>
    </lineage>
</organism>
<feature type="domain" description="RagB/SusD" evidence="6">
    <location>
        <begin position="346"/>
        <end position="434"/>
    </location>
</feature>
<evidence type="ECO:0000259" key="7">
    <source>
        <dbReference type="Pfam" id="PF14322"/>
    </source>
</evidence>
<dbReference type="RefSeq" id="WP_102757327.1">
    <property type="nucleotide sequence ID" value="NZ_CP025791.1"/>
</dbReference>
<dbReference type="Pfam" id="PF07980">
    <property type="entry name" value="SusD_RagB"/>
    <property type="match status" value="1"/>
</dbReference>
<evidence type="ECO:0000313" key="9">
    <source>
        <dbReference type="Proteomes" id="UP000235826"/>
    </source>
</evidence>
<dbReference type="PROSITE" id="PS51257">
    <property type="entry name" value="PROKAR_LIPOPROTEIN"/>
    <property type="match status" value="1"/>
</dbReference>
<dbReference type="Proteomes" id="UP000235826">
    <property type="component" value="Chromosome"/>
</dbReference>
<evidence type="ECO:0008006" key="10">
    <source>
        <dbReference type="Google" id="ProtNLM"/>
    </source>
</evidence>
<dbReference type="OrthoDB" id="653598at2"/>
<dbReference type="KEGG" id="fek:C1H87_18965"/>
<proteinExistence type="inferred from homology"/>
<keyword evidence="5" id="KW-0998">Cell outer membrane</keyword>
<evidence type="ECO:0000256" key="4">
    <source>
        <dbReference type="ARBA" id="ARBA00023136"/>
    </source>
</evidence>
<comment type="subcellular location">
    <subcellularLocation>
        <location evidence="1">Cell outer membrane</location>
    </subcellularLocation>
</comment>
<dbReference type="EMBL" id="CP025791">
    <property type="protein sequence ID" value="AUP80681.1"/>
    <property type="molecule type" value="Genomic_DNA"/>
</dbReference>
<evidence type="ECO:0000256" key="5">
    <source>
        <dbReference type="ARBA" id="ARBA00023237"/>
    </source>
</evidence>
<gene>
    <name evidence="8" type="ORF">C1H87_18965</name>
</gene>
<dbReference type="InterPro" id="IPR011990">
    <property type="entry name" value="TPR-like_helical_dom_sf"/>
</dbReference>
<protein>
    <recommendedName>
        <fullName evidence="10">RagB/SusD family nutrient uptake outer membrane protein</fullName>
    </recommendedName>
</protein>
<keyword evidence="3" id="KW-0732">Signal</keyword>
<comment type="similarity">
    <text evidence="2">Belongs to the SusD family.</text>
</comment>
<reference evidence="8 9" key="1">
    <citation type="submission" date="2018-01" db="EMBL/GenBank/DDBJ databases">
        <title>Complete genome sequence of Flavivirga eckloniae ECD14 isolated from seaweed Ecklonia cava.</title>
        <authorList>
            <person name="Lee J.H."/>
            <person name="Baik K.S."/>
            <person name="Seong C.N."/>
        </authorList>
    </citation>
    <scope>NUCLEOTIDE SEQUENCE [LARGE SCALE GENOMIC DNA]</scope>
    <source>
        <strain evidence="8 9">ECD14</strain>
    </source>
</reference>
<keyword evidence="4" id="KW-0472">Membrane</keyword>
<dbReference type="InterPro" id="IPR012944">
    <property type="entry name" value="SusD_RagB_dom"/>
</dbReference>
<evidence type="ECO:0000256" key="3">
    <source>
        <dbReference type="ARBA" id="ARBA00022729"/>
    </source>
</evidence>
<dbReference type="InterPro" id="IPR033985">
    <property type="entry name" value="SusD-like_N"/>
</dbReference>
<name>A0A2K9PUE1_9FLAO</name>
<dbReference type="CDD" id="cd08977">
    <property type="entry name" value="SusD"/>
    <property type="match status" value="1"/>
</dbReference>
<evidence type="ECO:0000313" key="8">
    <source>
        <dbReference type="EMBL" id="AUP80681.1"/>
    </source>
</evidence>
<dbReference type="Pfam" id="PF14322">
    <property type="entry name" value="SusD-like_3"/>
    <property type="match status" value="1"/>
</dbReference>
<evidence type="ECO:0000259" key="6">
    <source>
        <dbReference type="Pfam" id="PF07980"/>
    </source>
</evidence>
<dbReference type="GO" id="GO:0009279">
    <property type="term" value="C:cell outer membrane"/>
    <property type="evidence" value="ECO:0007669"/>
    <property type="project" value="UniProtKB-SubCell"/>
</dbReference>
<sequence>MKKIVYIILSTIILCACDREEYLDIEPKGVVIPSKVIDYRLLLDQEESDFDAISPGFLRTYSNTNLMSDDATSVGVELNFDGGVSKNMFTFADNIYEETQEDPDWQATYGQIYACNIVLEGVLDATGGTEAEKRQLYAEALVHRAFAYFVLVNLYGVHYNPATASSDPGVPFRLDTELTDVQFPRQSIQAVYDLILSDLDSAINDLPDTPVYSFRPSKAGVYAFLARIYLYMGRFDEAKTAADNSLALHNTILDYSAFPDIIFPGSGIVTLPSYLDDVQITWAKSGIQPATESFALSTDLINLISFTDQRRRLLAPFWLFGLSGAGSFYAAESFRIYRNVGFSVPEILLIRAECYAREGNAAMALADLNTLREARFTGPYTPLASTDANEVLDWVKTERRVELMGNGMRYFDLKRYNVFDTPTDLVHTLNGTTYTLPANSKNWALPIARRYILANPEIGENIRD</sequence>
<evidence type="ECO:0000256" key="1">
    <source>
        <dbReference type="ARBA" id="ARBA00004442"/>
    </source>
</evidence>
<dbReference type="SUPFAM" id="SSF48452">
    <property type="entry name" value="TPR-like"/>
    <property type="match status" value="1"/>
</dbReference>
<dbReference type="AlphaFoldDB" id="A0A2K9PUE1"/>